<dbReference type="FunFam" id="3.40.50.300:FF:000319">
    <property type="entry name" value="DNA repair protein RecN"/>
    <property type="match status" value="1"/>
</dbReference>
<evidence type="ECO:0000256" key="8">
    <source>
        <dbReference type="ARBA" id="ARBA00033408"/>
    </source>
</evidence>
<sequence>MLTHLSIRDIVLIERLEIDLSSGLSVLTGETGAGKSILLDSLSLALGARGDGALVRQGAPQGQVTASFDLPINHPARTFLSENAIDDEGGELILRRVQTADGRTRGFVNDQPVSAGLLRQIGRHFVEIHGQHDERALVDPAAHRTILDSFGGHLGETAAVGQAWQAWKTAEQALRQHRARVEAAEREGDYLRNAVSELGKLDPQPGEESDLAAKRTAMMQAEKIASEIGDAQEVLSGSTSAVPQLSSLLRRLQRKAPEAPGLLDEIITSLDEALLSLDAAQSSVEAAMRASDFDARVLEQTEERLFALRAAGRKFNVPVDDLAKLRDGMIADLADLDTGAERLGALETEAQTARQIYDSRAARLSELREAAAEALVKAVMGELPALKLERAAFLVELSTDPETRGEDGNDQIEFWVRTNPGTRAGPIMKVASGGELSRFLLALKVALADRGSAPTLVFDEIDTGVGGAVADAIGQRLARLAERVQVLSVTHAPQVAARAGVHYLITKSGAADRVATGIAAIDRAQRKEEIARMLAGATITAEARAAAERLLAETSETS</sequence>
<organism evidence="12 13">
    <name type="scientific">Tianweitania sediminis</name>
    <dbReference type="NCBI Taxonomy" id="1502156"/>
    <lineage>
        <taxon>Bacteria</taxon>
        <taxon>Pseudomonadati</taxon>
        <taxon>Pseudomonadota</taxon>
        <taxon>Alphaproteobacteria</taxon>
        <taxon>Hyphomicrobiales</taxon>
        <taxon>Phyllobacteriaceae</taxon>
        <taxon>Tianweitania</taxon>
    </lineage>
</organism>
<dbReference type="PANTHER" id="PTHR11059:SF0">
    <property type="entry name" value="DNA REPAIR PROTEIN RECN"/>
    <property type="match status" value="1"/>
</dbReference>
<dbReference type="AlphaFoldDB" id="A0A8J7RL47"/>
<evidence type="ECO:0000256" key="6">
    <source>
        <dbReference type="ARBA" id="ARBA00022840"/>
    </source>
</evidence>
<dbReference type="PIRSF" id="PIRSF003128">
    <property type="entry name" value="RecN"/>
    <property type="match status" value="1"/>
</dbReference>
<dbReference type="Gene3D" id="3.40.50.300">
    <property type="entry name" value="P-loop containing nucleotide triphosphate hydrolases"/>
    <property type="match status" value="2"/>
</dbReference>
<dbReference type="PANTHER" id="PTHR11059">
    <property type="entry name" value="DNA REPAIR PROTEIN RECN"/>
    <property type="match status" value="1"/>
</dbReference>
<dbReference type="RefSeq" id="WP_209335228.1">
    <property type="nucleotide sequence ID" value="NZ_JAGIYY010000003.1"/>
</dbReference>
<dbReference type="InterPro" id="IPR003395">
    <property type="entry name" value="RecF/RecN/SMC_N"/>
</dbReference>
<keyword evidence="10" id="KW-0175">Coiled coil</keyword>
<keyword evidence="5 9" id="KW-0227">DNA damage</keyword>
<dbReference type="Pfam" id="PF02463">
    <property type="entry name" value="SMC_N"/>
    <property type="match status" value="1"/>
</dbReference>
<gene>
    <name evidence="12" type="primary">recN</name>
    <name evidence="12" type="ORF">J5Y06_11070</name>
</gene>
<evidence type="ECO:0000256" key="3">
    <source>
        <dbReference type="ARBA" id="ARBA00021315"/>
    </source>
</evidence>
<dbReference type="EMBL" id="JAGIYY010000003">
    <property type="protein sequence ID" value="MBP0439191.1"/>
    <property type="molecule type" value="Genomic_DNA"/>
</dbReference>
<protein>
    <recommendedName>
        <fullName evidence="3 9">DNA repair protein RecN</fullName>
    </recommendedName>
    <alternativeName>
        <fullName evidence="8 9">Recombination protein N</fullName>
    </alternativeName>
</protein>
<feature type="domain" description="RecF/RecN/SMC N-terminal" evidence="11">
    <location>
        <begin position="13"/>
        <end position="507"/>
    </location>
</feature>
<dbReference type="SUPFAM" id="SSF52540">
    <property type="entry name" value="P-loop containing nucleoside triphosphate hydrolases"/>
    <property type="match status" value="2"/>
</dbReference>
<keyword evidence="6" id="KW-0067">ATP-binding</keyword>
<evidence type="ECO:0000313" key="12">
    <source>
        <dbReference type="EMBL" id="MBP0439191.1"/>
    </source>
</evidence>
<proteinExistence type="inferred from homology"/>
<dbReference type="FunFam" id="3.40.50.300:FF:000356">
    <property type="entry name" value="DNA repair protein RecN"/>
    <property type="match status" value="1"/>
</dbReference>
<comment type="function">
    <text evidence="1 9">May be involved in recombinational repair of damaged DNA.</text>
</comment>
<dbReference type="CDD" id="cd03241">
    <property type="entry name" value="ABC_RecN"/>
    <property type="match status" value="2"/>
</dbReference>
<dbReference type="Proteomes" id="UP000666240">
    <property type="component" value="Unassembled WGS sequence"/>
</dbReference>
<dbReference type="GO" id="GO:0009432">
    <property type="term" value="P:SOS response"/>
    <property type="evidence" value="ECO:0007669"/>
    <property type="project" value="UniProtKB-ARBA"/>
</dbReference>
<reference evidence="12" key="1">
    <citation type="submission" date="2021-03" db="EMBL/GenBank/DDBJ databases">
        <title>Genome sequencing and assembly of Tianweitania sediminis.</title>
        <authorList>
            <person name="Chhetri G."/>
        </authorList>
    </citation>
    <scope>NUCLEOTIDE SEQUENCE</scope>
    <source>
        <strain evidence="12">Z8</strain>
    </source>
</reference>
<comment type="caution">
    <text evidence="12">The sequence shown here is derived from an EMBL/GenBank/DDBJ whole genome shotgun (WGS) entry which is preliminary data.</text>
</comment>
<dbReference type="NCBIfam" id="TIGR00634">
    <property type="entry name" value="recN"/>
    <property type="match status" value="1"/>
</dbReference>
<dbReference type="InterPro" id="IPR004604">
    <property type="entry name" value="DNA_recomb/repair_RecN"/>
</dbReference>
<dbReference type="InterPro" id="IPR027417">
    <property type="entry name" value="P-loop_NTPase"/>
</dbReference>
<evidence type="ECO:0000256" key="10">
    <source>
        <dbReference type="SAM" id="Coils"/>
    </source>
</evidence>
<evidence type="ECO:0000256" key="4">
    <source>
        <dbReference type="ARBA" id="ARBA00022741"/>
    </source>
</evidence>
<evidence type="ECO:0000313" key="13">
    <source>
        <dbReference type="Proteomes" id="UP000666240"/>
    </source>
</evidence>
<feature type="coiled-coil region" evidence="10">
    <location>
        <begin position="167"/>
        <end position="194"/>
    </location>
</feature>
<dbReference type="GO" id="GO:0006281">
    <property type="term" value="P:DNA repair"/>
    <property type="evidence" value="ECO:0007669"/>
    <property type="project" value="UniProtKB-KW"/>
</dbReference>
<name>A0A8J7RL47_9HYPH</name>
<dbReference type="GO" id="GO:0005524">
    <property type="term" value="F:ATP binding"/>
    <property type="evidence" value="ECO:0007669"/>
    <property type="project" value="UniProtKB-KW"/>
</dbReference>
<dbReference type="GO" id="GO:0006310">
    <property type="term" value="P:DNA recombination"/>
    <property type="evidence" value="ECO:0007669"/>
    <property type="project" value="InterPro"/>
</dbReference>
<evidence type="ECO:0000259" key="11">
    <source>
        <dbReference type="Pfam" id="PF02463"/>
    </source>
</evidence>
<dbReference type="GO" id="GO:0043590">
    <property type="term" value="C:bacterial nucleoid"/>
    <property type="evidence" value="ECO:0007669"/>
    <property type="project" value="TreeGrafter"/>
</dbReference>
<keyword evidence="4" id="KW-0547">Nucleotide-binding</keyword>
<evidence type="ECO:0000256" key="1">
    <source>
        <dbReference type="ARBA" id="ARBA00003618"/>
    </source>
</evidence>
<accession>A0A8J7RL47</accession>
<keyword evidence="7 9" id="KW-0234">DNA repair</keyword>
<evidence type="ECO:0000256" key="2">
    <source>
        <dbReference type="ARBA" id="ARBA00009441"/>
    </source>
</evidence>
<keyword evidence="13" id="KW-1185">Reference proteome</keyword>
<evidence type="ECO:0000256" key="7">
    <source>
        <dbReference type="ARBA" id="ARBA00023204"/>
    </source>
</evidence>
<comment type="similarity">
    <text evidence="2 9">Belongs to the RecN family.</text>
</comment>
<evidence type="ECO:0000256" key="9">
    <source>
        <dbReference type="PIRNR" id="PIRNR003128"/>
    </source>
</evidence>
<evidence type="ECO:0000256" key="5">
    <source>
        <dbReference type="ARBA" id="ARBA00022763"/>
    </source>
</evidence>